<evidence type="ECO:0000313" key="6">
    <source>
        <dbReference type="EMBL" id="SFL82414.1"/>
    </source>
</evidence>
<dbReference type="PROSITE" id="PS50887">
    <property type="entry name" value="GGDEF"/>
    <property type="match status" value="1"/>
</dbReference>
<keyword evidence="3" id="KW-1133">Transmembrane helix</keyword>
<dbReference type="AlphaFoldDB" id="A0A1I4KUE0"/>
<dbReference type="Gene3D" id="3.30.70.270">
    <property type="match status" value="1"/>
</dbReference>
<dbReference type="InterPro" id="IPR003660">
    <property type="entry name" value="HAMP_dom"/>
</dbReference>
<dbReference type="InterPro" id="IPR029787">
    <property type="entry name" value="Nucleotide_cyclase"/>
</dbReference>
<dbReference type="GO" id="GO:0007165">
    <property type="term" value="P:signal transduction"/>
    <property type="evidence" value="ECO:0007669"/>
    <property type="project" value="InterPro"/>
</dbReference>
<dbReference type="EMBL" id="FOTW01000008">
    <property type="protein sequence ID" value="SFL82414.1"/>
    <property type="molecule type" value="Genomic_DNA"/>
</dbReference>
<dbReference type="InterPro" id="IPR000160">
    <property type="entry name" value="GGDEF_dom"/>
</dbReference>
<keyword evidence="7" id="KW-1185">Reference proteome</keyword>
<dbReference type="CDD" id="cd18774">
    <property type="entry name" value="PDC2_HK_sensor"/>
    <property type="match status" value="1"/>
</dbReference>
<dbReference type="CDD" id="cd01949">
    <property type="entry name" value="GGDEF"/>
    <property type="match status" value="1"/>
</dbReference>
<evidence type="ECO:0000256" key="3">
    <source>
        <dbReference type="SAM" id="Phobius"/>
    </source>
</evidence>
<evidence type="ECO:0000313" key="7">
    <source>
        <dbReference type="Proteomes" id="UP000199470"/>
    </source>
</evidence>
<dbReference type="OrthoDB" id="9813903at2"/>
<feature type="transmembrane region" description="Helical" evidence="3">
    <location>
        <begin position="21"/>
        <end position="42"/>
    </location>
</feature>
<dbReference type="Gene3D" id="6.10.340.10">
    <property type="match status" value="1"/>
</dbReference>
<protein>
    <recommendedName>
        <fullName evidence="1">diguanylate cyclase</fullName>
        <ecNumber evidence="1">2.7.7.65</ecNumber>
    </recommendedName>
</protein>
<dbReference type="InterPro" id="IPR050469">
    <property type="entry name" value="Diguanylate_Cyclase"/>
</dbReference>
<dbReference type="PANTHER" id="PTHR45138:SF9">
    <property type="entry name" value="DIGUANYLATE CYCLASE DGCM-RELATED"/>
    <property type="match status" value="1"/>
</dbReference>
<dbReference type="GO" id="GO:0005886">
    <property type="term" value="C:plasma membrane"/>
    <property type="evidence" value="ECO:0007669"/>
    <property type="project" value="TreeGrafter"/>
</dbReference>
<dbReference type="EC" id="2.7.7.65" evidence="1"/>
<dbReference type="SUPFAM" id="SSF158472">
    <property type="entry name" value="HAMP domain-like"/>
    <property type="match status" value="1"/>
</dbReference>
<organism evidence="6 7">
    <name type="scientific">Rugamonas rubra</name>
    <dbReference type="NCBI Taxonomy" id="758825"/>
    <lineage>
        <taxon>Bacteria</taxon>
        <taxon>Pseudomonadati</taxon>
        <taxon>Pseudomonadota</taxon>
        <taxon>Betaproteobacteria</taxon>
        <taxon>Burkholderiales</taxon>
        <taxon>Oxalobacteraceae</taxon>
        <taxon>Telluria group</taxon>
        <taxon>Rugamonas</taxon>
    </lineage>
</organism>
<keyword evidence="3" id="KW-0472">Membrane</keyword>
<dbReference type="SUPFAM" id="SSF55073">
    <property type="entry name" value="Nucleotide cyclase"/>
    <property type="match status" value="1"/>
</dbReference>
<dbReference type="STRING" id="758825.SAMN02982985_01644"/>
<dbReference type="GO" id="GO:0043709">
    <property type="term" value="P:cell adhesion involved in single-species biofilm formation"/>
    <property type="evidence" value="ECO:0007669"/>
    <property type="project" value="TreeGrafter"/>
</dbReference>
<comment type="catalytic activity">
    <reaction evidence="2">
        <text>2 GTP = 3',3'-c-di-GMP + 2 diphosphate</text>
        <dbReference type="Rhea" id="RHEA:24898"/>
        <dbReference type="ChEBI" id="CHEBI:33019"/>
        <dbReference type="ChEBI" id="CHEBI:37565"/>
        <dbReference type="ChEBI" id="CHEBI:58805"/>
        <dbReference type="EC" id="2.7.7.65"/>
    </reaction>
</comment>
<dbReference type="Pfam" id="PF00990">
    <property type="entry name" value="GGDEF"/>
    <property type="match status" value="1"/>
</dbReference>
<feature type="domain" description="GGDEF" evidence="5">
    <location>
        <begin position="438"/>
        <end position="574"/>
    </location>
</feature>
<dbReference type="RefSeq" id="WP_093386166.1">
    <property type="nucleotide sequence ID" value="NZ_FOTW01000008.1"/>
</dbReference>
<dbReference type="SMART" id="SM00304">
    <property type="entry name" value="HAMP"/>
    <property type="match status" value="1"/>
</dbReference>
<feature type="domain" description="HAMP" evidence="4">
    <location>
        <begin position="332"/>
        <end position="384"/>
    </location>
</feature>
<accession>A0A1I4KUE0</accession>
<name>A0A1I4KUE0_9BURK</name>
<gene>
    <name evidence="6" type="ORF">SAMN02982985_01644</name>
</gene>
<dbReference type="InterPro" id="IPR043128">
    <property type="entry name" value="Rev_trsase/Diguanyl_cyclase"/>
</dbReference>
<dbReference type="PANTHER" id="PTHR45138">
    <property type="entry name" value="REGULATORY COMPONENTS OF SENSORY TRANSDUCTION SYSTEM"/>
    <property type="match status" value="1"/>
</dbReference>
<evidence type="ECO:0000256" key="1">
    <source>
        <dbReference type="ARBA" id="ARBA00012528"/>
    </source>
</evidence>
<sequence length="580" mass="63015">MPLLLEHRLTALLRALSIRHRLIASFVLLSLLPLLVSGYISYAESSGEIERRTRLFATEVVKQVAKNVQLQMLEVETASEALVLSDGVQAALARYAVDDAAEKGRARAELTKILLDSYGSFEDVSQKYFLDKDNRVLDPQVLGQLGGALEQFAAAAPPRRGRPHWGALELWGGQKSIVMLRQVYFKSNNRLAGSLFLGVRPLRFAGIFDNVQLGEGSDIFILDGRDGSAVVQARERPAGAPPAAGLLAELGASQRRGQASGFAAYEDLAADGRGRASYRAAYAQIPRTSWYVVSTLPNDSLLAQAQSVRDKILLIGLVCFVGALALAYLIARSISAPLEKLAALMRATEGGNYGLRMDYTGRDELAQLARKFNEMAGNIGQAHEQLESRVAARTRELELANEKLATLSMTDALTGIANRRRFDAVLEAELHRAGRCGQPLALLMIDVDHFKSYNDFYGHQDGDACLLRVARLLHGHARRAGDLAARYGGEEFVMLAADTDLETAAALAEGIRLALEQAGLPHAESPIGRVSVSIGVAVLLPDERQSGEMFIRMADKAMYRAKQQGRNQVQLAGGRRIAAA</sequence>
<reference evidence="6 7" key="1">
    <citation type="submission" date="2016-10" db="EMBL/GenBank/DDBJ databases">
        <authorList>
            <person name="de Groot N.N."/>
        </authorList>
    </citation>
    <scope>NUCLEOTIDE SEQUENCE [LARGE SCALE GENOMIC DNA]</scope>
    <source>
        <strain evidence="6 7">ATCC 43154</strain>
    </source>
</reference>
<dbReference type="Pfam" id="PF00672">
    <property type="entry name" value="HAMP"/>
    <property type="match status" value="1"/>
</dbReference>
<dbReference type="SMART" id="SM00267">
    <property type="entry name" value="GGDEF"/>
    <property type="match status" value="1"/>
</dbReference>
<dbReference type="PROSITE" id="PS50885">
    <property type="entry name" value="HAMP"/>
    <property type="match status" value="1"/>
</dbReference>
<feature type="transmembrane region" description="Helical" evidence="3">
    <location>
        <begin position="312"/>
        <end position="331"/>
    </location>
</feature>
<proteinExistence type="predicted"/>
<dbReference type="NCBIfam" id="TIGR00254">
    <property type="entry name" value="GGDEF"/>
    <property type="match status" value="1"/>
</dbReference>
<dbReference type="GO" id="GO:1902201">
    <property type="term" value="P:negative regulation of bacterial-type flagellum-dependent cell motility"/>
    <property type="evidence" value="ECO:0007669"/>
    <property type="project" value="TreeGrafter"/>
</dbReference>
<evidence type="ECO:0000259" key="4">
    <source>
        <dbReference type="PROSITE" id="PS50885"/>
    </source>
</evidence>
<evidence type="ECO:0000259" key="5">
    <source>
        <dbReference type="PROSITE" id="PS50887"/>
    </source>
</evidence>
<dbReference type="CDD" id="cd06225">
    <property type="entry name" value="HAMP"/>
    <property type="match status" value="1"/>
</dbReference>
<keyword evidence="3" id="KW-0812">Transmembrane</keyword>
<evidence type="ECO:0000256" key="2">
    <source>
        <dbReference type="ARBA" id="ARBA00034247"/>
    </source>
</evidence>
<dbReference type="Proteomes" id="UP000199470">
    <property type="component" value="Unassembled WGS sequence"/>
</dbReference>
<dbReference type="FunFam" id="3.30.70.270:FF:000001">
    <property type="entry name" value="Diguanylate cyclase domain protein"/>
    <property type="match status" value="1"/>
</dbReference>
<dbReference type="GO" id="GO:0052621">
    <property type="term" value="F:diguanylate cyclase activity"/>
    <property type="evidence" value="ECO:0007669"/>
    <property type="project" value="UniProtKB-EC"/>
</dbReference>